<evidence type="ECO:0000259" key="1">
    <source>
        <dbReference type="Pfam" id="PF01551"/>
    </source>
</evidence>
<reference evidence="2 3" key="1">
    <citation type="submission" date="2017-06" db="EMBL/GenBank/DDBJ databases">
        <title>Genome sequencing of cyanobaciteial culture collection at National Institute for Environmental Studies (NIES).</title>
        <authorList>
            <person name="Hirose Y."/>
            <person name="Shimura Y."/>
            <person name="Fujisawa T."/>
            <person name="Nakamura Y."/>
            <person name="Kawachi M."/>
        </authorList>
    </citation>
    <scope>NUCLEOTIDE SEQUENCE [LARGE SCALE GENOMIC DNA]</scope>
    <source>
        <strain evidence="2 3">NIES-4072</strain>
    </source>
</reference>
<evidence type="ECO:0000313" key="3">
    <source>
        <dbReference type="Proteomes" id="UP000245124"/>
    </source>
</evidence>
<keyword evidence="3" id="KW-1185">Reference proteome</keyword>
<name>A0A2R5FHL5_NOSCO</name>
<comment type="caution">
    <text evidence="2">The sequence shown here is derived from an EMBL/GenBank/DDBJ whole genome shotgun (WGS) entry which is preliminary data.</text>
</comment>
<dbReference type="InterPro" id="IPR016047">
    <property type="entry name" value="M23ase_b-sheet_dom"/>
</dbReference>
<dbReference type="InterPro" id="IPR050570">
    <property type="entry name" value="Cell_wall_metabolism_enzyme"/>
</dbReference>
<protein>
    <submittedName>
        <fullName evidence="2">Peptidase M23B</fullName>
    </submittedName>
</protein>
<dbReference type="Pfam" id="PF01551">
    <property type="entry name" value="Peptidase_M23"/>
    <property type="match status" value="1"/>
</dbReference>
<sequence>MSVQLDKCPTDGFPNICGFQQHLLQTGNISRNKLVYFATQARDFCSSMIIENSASSLNKKLLGFNVKAINVLKGIFAVLPLTLALPVDALQVKITPTNPKLGDTISVEINRDNTDNSPNPTVASGKNIYPAFEIAPNQYRAFVPTTPLEKAGTRTLRVTGDGQVQNLAVNVLNRKFPVQRITLPPGKAGVDATEYELKRVAAFKALQTPQKYWNGVFLKPNAGRMSTNYGVRRYYNGTFAKDYYHRGLDYAGATGSPIIAPASGRVALVGRVSQGFRIHGNVVGIDHGQGVTSIFMHLSRINVKEGDFVKAGQLIGAVGSTGAATGPHLHWGLYVNGQSVDPTPWRTKVVN</sequence>
<evidence type="ECO:0000313" key="2">
    <source>
        <dbReference type="EMBL" id="GBG18130.1"/>
    </source>
</evidence>
<accession>A0A2R5FHL5</accession>
<dbReference type="FunFam" id="2.70.70.10:FF:000019">
    <property type="entry name" value="M23 family peptidase"/>
    <property type="match status" value="1"/>
</dbReference>
<dbReference type="CDD" id="cd12797">
    <property type="entry name" value="M23_peptidase"/>
    <property type="match status" value="1"/>
</dbReference>
<dbReference type="PANTHER" id="PTHR21666">
    <property type="entry name" value="PEPTIDASE-RELATED"/>
    <property type="match status" value="1"/>
</dbReference>
<dbReference type="InterPro" id="IPR011055">
    <property type="entry name" value="Dup_hybrid_motif"/>
</dbReference>
<gene>
    <name evidence="2" type="ORF">NIES4072_17940</name>
</gene>
<proteinExistence type="predicted"/>
<dbReference type="GO" id="GO:0004222">
    <property type="term" value="F:metalloendopeptidase activity"/>
    <property type="evidence" value="ECO:0007669"/>
    <property type="project" value="TreeGrafter"/>
</dbReference>
<dbReference type="AlphaFoldDB" id="A0A2R5FHL5"/>
<dbReference type="Proteomes" id="UP000245124">
    <property type="component" value="Unassembled WGS sequence"/>
</dbReference>
<dbReference type="Gene3D" id="2.70.70.10">
    <property type="entry name" value="Glucose Permease (Domain IIA)"/>
    <property type="match status" value="1"/>
</dbReference>
<feature type="domain" description="M23ase beta-sheet core" evidence="1">
    <location>
        <begin position="244"/>
        <end position="342"/>
    </location>
</feature>
<dbReference type="EMBL" id="BDUD01000001">
    <property type="protein sequence ID" value="GBG18130.1"/>
    <property type="molecule type" value="Genomic_DNA"/>
</dbReference>
<dbReference type="SUPFAM" id="SSF51261">
    <property type="entry name" value="Duplicated hybrid motif"/>
    <property type="match status" value="1"/>
</dbReference>
<dbReference type="PANTHER" id="PTHR21666:SF290">
    <property type="entry name" value="PEPTIDASE M23 DOMAIN PROTEIN"/>
    <property type="match status" value="1"/>
</dbReference>
<organism evidence="2 3">
    <name type="scientific">Nostoc commune NIES-4072</name>
    <dbReference type="NCBI Taxonomy" id="2005467"/>
    <lineage>
        <taxon>Bacteria</taxon>
        <taxon>Bacillati</taxon>
        <taxon>Cyanobacteriota</taxon>
        <taxon>Cyanophyceae</taxon>
        <taxon>Nostocales</taxon>
        <taxon>Nostocaceae</taxon>
        <taxon>Nostoc</taxon>
    </lineage>
</organism>